<feature type="transmembrane region" description="Helical" evidence="1">
    <location>
        <begin position="73"/>
        <end position="94"/>
    </location>
</feature>
<comment type="caution">
    <text evidence="2">The sequence shown here is derived from an EMBL/GenBank/DDBJ whole genome shotgun (WGS) entry which is preliminary data.</text>
</comment>
<dbReference type="InterPro" id="IPR026268">
    <property type="entry name" value="RseC"/>
</dbReference>
<dbReference type="PANTHER" id="PTHR35867:SF1">
    <property type="entry name" value="PROTEIN RSEC"/>
    <property type="match status" value="1"/>
</dbReference>
<dbReference type="Proteomes" id="UP000035057">
    <property type="component" value="Unassembled WGS sequence"/>
</dbReference>
<keyword evidence="1" id="KW-1133">Transmembrane helix</keyword>
<keyword evidence="1" id="KW-0812">Transmembrane</keyword>
<evidence type="ECO:0000313" key="2">
    <source>
        <dbReference type="EMBL" id="KEF31071.1"/>
    </source>
</evidence>
<evidence type="ECO:0000256" key="1">
    <source>
        <dbReference type="SAM" id="Phobius"/>
    </source>
</evidence>
<reference evidence="2 3" key="1">
    <citation type="submission" date="2012-12" db="EMBL/GenBank/DDBJ databases">
        <title>Genome assembly of Marinobacter sp. AK21.</title>
        <authorList>
            <person name="Khatri I."/>
            <person name="Kumar R."/>
            <person name="Vaidya B."/>
            <person name="Subramanian S."/>
            <person name="Pinnaka A."/>
        </authorList>
    </citation>
    <scope>NUCLEOTIDE SEQUENCE [LARGE SCALE GENOMIC DNA]</scope>
    <source>
        <strain evidence="2 3">AK21</strain>
    </source>
</reference>
<dbReference type="PIRSF" id="PIRSF004923">
    <property type="entry name" value="RseC"/>
    <property type="match status" value="1"/>
</dbReference>
<evidence type="ECO:0000313" key="3">
    <source>
        <dbReference type="Proteomes" id="UP000035057"/>
    </source>
</evidence>
<dbReference type="STRING" id="1137280.D777_02224"/>
<dbReference type="PANTHER" id="PTHR35867">
    <property type="entry name" value="PROTEIN RSEC"/>
    <property type="match status" value="1"/>
</dbReference>
<protein>
    <submittedName>
        <fullName evidence="2">Sigma factor RpoE regulatory protein RseC</fullName>
    </submittedName>
</protein>
<sequence length="149" mass="15386">MITETGRVIALKGDQAWVQTIRASACQSCSARSGCGQRVLATATGGRANQVLVANTVDAVVGDDVTIGIDERALLGASLIVYAIPLLLLIIGSLSAHQLSGGSDGWSITGALVGLASGVLASSTLQRRGRQQYEPKLLRVNRIPSGTCL</sequence>
<dbReference type="InterPro" id="IPR007359">
    <property type="entry name" value="SigmaE_reg_RseC_MucC"/>
</dbReference>
<dbReference type="EMBL" id="ANIE01000006">
    <property type="protein sequence ID" value="KEF31071.1"/>
    <property type="molecule type" value="Genomic_DNA"/>
</dbReference>
<keyword evidence="3" id="KW-1185">Reference proteome</keyword>
<dbReference type="Pfam" id="PF04246">
    <property type="entry name" value="RseC_MucC"/>
    <property type="match status" value="1"/>
</dbReference>
<dbReference type="PATRIC" id="fig|1137280.3.peg.2039"/>
<feature type="transmembrane region" description="Helical" evidence="1">
    <location>
        <begin position="106"/>
        <end position="125"/>
    </location>
</feature>
<gene>
    <name evidence="2" type="ORF">D777_02224</name>
</gene>
<organism evidence="2 3">
    <name type="scientific">Marinobacter nitratireducens</name>
    <dbReference type="NCBI Taxonomy" id="1137280"/>
    <lineage>
        <taxon>Bacteria</taxon>
        <taxon>Pseudomonadati</taxon>
        <taxon>Pseudomonadota</taxon>
        <taxon>Gammaproteobacteria</taxon>
        <taxon>Pseudomonadales</taxon>
        <taxon>Marinobacteraceae</taxon>
        <taxon>Marinobacter</taxon>
    </lineage>
</organism>
<name>A0A072N0N4_9GAMM</name>
<dbReference type="RefSeq" id="WP_036131663.1">
    <property type="nucleotide sequence ID" value="NZ_ANIE01000006.1"/>
</dbReference>
<accession>A0A072N0N4</accession>
<dbReference type="AlphaFoldDB" id="A0A072N0N4"/>
<dbReference type="OrthoDB" id="9795854at2"/>
<proteinExistence type="predicted"/>
<keyword evidence="1" id="KW-0472">Membrane</keyword>